<dbReference type="SUPFAM" id="SSF53448">
    <property type="entry name" value="Nucleotide-diphospho-sugar transferases"/>
    <property type="match status" value="1"/>
</dbReference>
<keyword evidence="3" id="KW-1133">Transmembrane helix</keyword>
<evidence type="ECO:0000313" key="5">
    <source>
        <dbReference type="Proteomes" id="UP000278756"/>
    </source>
</evidence>
<keyword evidence="2" id="KW-0812">Transmembrane</keyword>
<dbReference type="PANTHER" id="PTHR21461">
    <property type="entry name" value="GLYCOSYLTRANSFERASE FAMILY 92 PROTEIN"/>
    <property type="match status" value="1"/>
</dbReference>
<dbReference type="InterPro" id="IPR029058">
    <property type="entry name" value="AB_hydrolase_fold"/>
</dbReference>
<evidence type="ECO:0000313" key="4">
    <source>
        <dbReference type="EMBL" id="BBF80041.1"/>
    </source>
</evidence>
<dbReference type="Pfam" id="PF13704">
    <property type="entry name" value="Glyco_tranf_2_4"/>
    <property type="match status" value="1"/>
</dbReference>
<dbReference type="GO" id="GO:0005737">
    <property type="term" value="C:cytoplasm"/>
    <property type="evidence" value="ECO:0007669"/>
    <property type="project" value="TreeGrafter"/>
</dbReference>
<keyword evidence="4" id="KW-0808">Transferase</keyword>
<reference evidence="5" key="1">
    <citation type="journal article" date="2017" name="Biotechnol. Biofuels">
        <title>Evaluation of environmental bacterial communities as a factor affecting the growth of duckweed Lemna minor.</title>
        <authorList>
            <person name="Ishizawa H."/>
            <person name="Kuroda M."/>
            <person name="Morikawa M."/>
            <person name="Ike M."/>
        </authorList>
    </citation>
    <scope>NUCLEOTIDE SEQUENCE [LARGE SCALE GENOMIC DNA]</scope>
    <source>
        <strain evidence="5">M6</strain>
    </source>
</reference>
<accession>A0A3G9G2R8</accession>
<proteinExistence type="predicted"/>
<dbReference type="OrthoDB" id="1997677at2"/>
<dbReference type="SUPFAM" id="SSF53474">
    <property type="entry name" value="alpha/beta-Hydrolases"/>
    <property type="match status" value="1"/>
</dbReference>
<keyword evidence="3" id="KW-0472">Membrane</keyword>
<dbReference type="PANTHER" id="PTHR21461:SF69">
    <property type="entry name" value="GLYCOSYLTRANSFERASE FAMILY 92 PROTEIN"/>
    <property type="match status" value="1"/>
</dbReference>
<dbReference type="RefSeq" id="WP_126420282.1">
    <property type="nucleotide sequence ID" value="NZ_AP018827.1"/>
</dbReference>
<protein>
    <submittedName>
        <fullName evidence="4">Glycosyl transferase, group 2 family protein</fullName>
    </submittedName>
</protein>
<dbReference type="GO" id="GO:0016020">
    <property type="term" value="C:membrane"/>
    <property type="evidence" value="ECO:0007669"/>
    <property type="project" value="UniProtKB-SubCell"/>
</dbReference>
<dbReference type="Proteomes" id="UP000278756">
    <property type="component" value="Chromosome 1"/>
</dbReference>
<dbReference type="AlphaFoldDB" id="A0A3G9G2R8"/>
<evidence type="ECO:0000256" key="2">
    <source>
        <dbReference type="ARBA" id="ARBA00022692"/>
    </source>
</evidence>
<dbReference type="InterPro" id="IPR029044">
    <property type="entry name" value="Nucleotide-diphossugar_trans"/>
</dbReference>
<sequence length="774" mass="87450">MPVQFLYEDEHLKLMAAPASSGLLVITFGDMLASIDGNRFCADTPLATLGLSAMGFVAKTPNWYPADSVRRGIDAASAFLNRYGERVLYGGSMGGYAAIRYSAALKANAVLAFCPQWSIDPDEYSGPPQAYERFFFPALKGMGIAPQHIAGNVFVFHDPKNEIDSYHFQRIAEQNKDIKGIPVHASEHFVTGILAGRNVLSELIEGAQTNDATGLLSTVNRHRRGNPVRRRIVMERAALRHPELVFFLLQKIDDHELTPEFIDTLCARIIQIDLKRGHSGRIKLALRFMSPQGRRLQLDLLHGWLQRTRPRIKKTNPPAGLSHLWKSLKKSNASERPDRERETEAALKTFHNTVLVYRQADAKLVHISVSELSADSPNVCFPVSLEQTPVGWVLVLRGRRQSWFIRWRDDDRIELTDELPGLRGRTWAQPVGNKLTLTRRGLFFCAGPNGEIWPDRDTIKEWETFTPINLRALEQNGNLTPQALAIEKPETFSDGKCTVCLIAKNEGPYLLEWVAWYRLLGFDRIVVYDNDSNDGGSELLARLAQAGVLTHRLWSPSSDESPQISAYRDAFEQVNSEWMFIVDADEFLVLHQHETIHAFLSRFDAQPDVTGIGVNWRFFGDAFLKAGDVRPITQRFVWAGNERHGGHAHLKSFTRVLNLGHTVNMHICDTTGRTVHASGAPLTMSDWGLSEEIEYEVAQVNHYYTKTYPEYQQKRSRGCADLSDDSGLKYDYYHDGAFHQMNLNDTVDLAAATPERSRQLLNEMQKLRDLISKV</sequence>
<name>A0A3G9G2R8_9CAUL</name>
<dbReference type="GO" id="GO:0016757">
    <property type="term" value="F:glycosyltransferase activity"/>
    <property type="evidence" value="ECO:0007669"/>
    <property type="project" value="TreeGrafter"/>
</dbReference>
<evidence type="ECO:0000256" key="3">
    <source>
        <dbReference type="ARBA" id="ARBA00022989"/>
    </source>
</evidence>
<gene>
    <name evidence="4" type="ORF">EM6_0619</name>
</gene>
<evidence type="ECO:0000256" key="1">
    <source>
        <dbReference type="ARBA" id="ARBA00004167"/>
    </source>
</evidence>
<dbReference type="Gene3D" id="3.90.550.10">
    <property type="entry name" value="Spore Coat Polysaccharide Biosynthesis Protein SpsA, Chain A"/>
    <property type="match status" value="1"/>
</dbReference>
<comment type="subcellular location">
    <subcellularLocation>
        <location evidence="1">Membrane</location>
        <topology evidence="1">Single-pass membrane protein</topology>
    </subcellularLocation>
</comment>
<dbReference type="EMBL" id="AP018827">
    <property type="protein sequence ID" value="BBF80041.1"/>
    <property type="molecule type" value="Genomic_DNA"/>
</dbReference>
<organism evidence="4 5">
    <name type="scientific">Asticcacaulis excentricus</name>
    <dbReference type="NCBI Taxonomy" id="78587"/>
    <lineage>
        <taxon>Bacteria</taxon>
        <taxon>Pseudomonadati</taxon>
        <taxon>Pseudomonadota</taxon>
        <taxon>Alphaproteobacteria</taxon>
        <taxon>Caulobacterales</taxon>
        <taxon>Caulobacteraceae</taxon>
        <taxon>Asticcacaulis</taxon>
    </lineage>
</organism>
<reference evidence="5" key="2">
    <citation type="journal article" date="2017" name="Plant Physiol. Biochem.">
        <title>Differential oxidative and antioxidative response of duckweed Lemna minor toward plant growth promoting/inhibiting bacteria.</title>
        <authorList>
            <person name="Ishizawa H."/>
            <person name="Kuroda M."/>
            <person name="Morikawa M."/>
            <person name="Ike M."/>
        </authorList>
    </citation>
    <scope>NUCLEOTIDE SEQUENCE [LARGE SCALE GENOMIC DNA]</scope>
    <source>
        <strain evidence="5">M6</strain>
    </source>
</reference>